<dbReference type="PANTHER" id="PTHR12558:SF36">
    <property type="entry name" value="ANAPHASE-PROMOTING COMPLEX SUBUNIT 7"/>
    <property type="match status" value="1"/>
</dbReference>
<evidence type="ECO:0000256" key="1">
    <source>
        <dbReference type="PROSITE-ProRule" id="PRU00339"/>
    </source>
</evidence>
<dbReference type="InterPro" id="IPR019734">
    <property type="entry name" value="TPR_rpt"/>
</dbReference>
<evidence type="ECO:0000256" key="2">
    <source>
        <dbReference type="SAM" id="MobiDB-lite"/>
    </source>
</evidence>
<dbReference type="OrthoDB" id="221446at2"/>
<protein>
    <submittedName>
        <fullName evidence="4">Tetratricopeptide repeat protein</fullName>
    </submittedName>
</protein>
<keyword evidence="3" id="KW-0812">Transmembrane</keyword>
<evidence type="ECO:0000313" key="5">
    <source>
        <dbReference type="Proteomes" id="UP000319908"/>
    </source>
</evidence>
<dbReference type="GO" id="GO:0051301">
    <property type="term" value="P:cell division"/>
    <property type="evidence" value="ECO:0007669"/>
    <property type="project" value="TreeGrafter"/>
</dbReference>
<feature type="repeat" description="TPR" evidence="1">
    <location>
        <begin position="1123"/>
        <end position="1156"/>
    </location>
</feature>
<evidence type="ECO:0000256" key="3">
    <source>
        <dbReference type="SAM" id="Phobius"/>
    </source>
</evidence>
<organism evidence="4 5">
    <name type="scientific">Allorhodopirellula heiligendammensis</name>
    <dbReference type="NCBI Taxonomy" id="2714739"/>
    <lineage>
        <taxon>Bacteria</taxon>
        <taxon>Pseudomonadati</taxon>
        <taxon>Planctomycetota</taxon>
        <taxon>Planctomycetia</taxon>
        <taxon>Pirellulales</taxon>
        <taxon>Pirellulaceae</taxon>
        <taxon>Allorhodopirellula</taxon>
    </lineage>
</organism>
<dbReference type="RefSeq" id="WP_146406247.1">
    <property type="nucleotide sequence ID" value="NZ_SJPU01000001.1"/>
</dbReference>
<feature type="repeat" description="TPR" evidence="1">
    <location>
        <begin position="566"/>
        <end position="599"/>
    </location>
</feature>
<feature type="compositionally biased region" description="Basic and acidic residues" evidence="2">
    <location>
        <begin position="1"/>
        <end position="11"/>
    </location>
</feature>
<dbReference type="SMART" id="SM00028">
    <property type="entry name" value="TPR"/>
    <property type="match status" value="5"/>
</dbReference>
<keyword evidence="5" id="KW-1185">Reference proteome</keyword>
<keyword evidence="1" id="KW-0802">TPR repeat</keyword>
<dbReference type="Gene3D" id="1.25.40.10">
    <property type="entry name" value="Tetratricopeptide repeat domain"/>
    <property type="match status" value="4"/>
</dbReference>
<dbReference type="PROSITE" id="PS50005">
    <property type="entry name" value="TPR"/>
    <property type="match status" value="3"/>
</dbReference>
<keyword evidence="3" id="KW-1133">Transmembrane helix</keyword>
<evidence type="ECO:0000313" key="4">
    <source>
        <dbReference type="EMBL" id="TWU19431.1"/>
    </source>
</evidence>
<feature type="region of interest" description="Disordered" evidence="2">
    <location>
        <begin position="1"/>
        <end position="46"/>
    </location>
</feature>
<comment type="caution">
    <text evidence="4">The sequence shown here is derived from an EMBL/GenBank/DDBJ whole genome shotgun (WGS) entry which is preliminary data.</text>
</comment>
<reference evidence="4 5" key="1">
    <citation type="journal article" date="2020" name="Antonie Van Leeuwenhoek">
        <title>Rhodopirellula heiligendammensis sp. nov., Rhodopirellula pilleata sp. nov., and Rhodopirellula solitaria sp. nov. isolated from natural or artificial marine surfaces in Northern Germany and California, USA, and emended description of the genus Rhodopirellula.</title>
        <authorList>
            <person name="Kallscheuer N."/>
            <person name="Wiegand S."/>
            <person name="Jogler M."/>
            <person name="Boedeker C."/>
            <person name="Peeters S.H."/>
            <person name="Rast P."/>
            <person name="Heuer A."/>
            <person name="Jetten M.S.M."/>
            <person name="Rohde M."/>
            <person name="Jogler C."/>
        </authorList>
    </citation>
    <scope>NUCLEOTIDE SEQUENCE [LARGE SCALE GENOMIC DNA]</scope>
    <source>
        <strain evidence="4 5">Poly21</strain>
    </source>
</reference>
<dbReference type="Proteomes" id="UP000319908">
    <property type="component" value="Unassembled WGS sequence"/>
</dbReference>
<sequence>MTHSDTNRSVDDDNGVSPGSEPSSTTSNLAGSHVSKDLPEVPRSIGNGAQSATLARRYRWKWNGKLLLITGVVVVTLLIAAIGSYYYHSATTASTFMELAKNAEKQQDFEDQAKWLRRYALLAPDDVDAIYQMAIAADKAADKADRASRGQRIDAARQALSGGIGQIGSKDPSKVTDLRVRLIARLIQLGGPWNREAERQISELNAPENDPQAMTSLALALAGEIADGSYSTRDPQSVARVENYWGWLANQPATFVVGSALQQNPRNLDLITHFLFTRTDNAELFRDSRGGASLSAKQLDAIEQQAVDTLRETSTSHAQLVLHRYLQSKGDMDQASKVLRAAAVPARQRLAELSHAQTLENADVEAANEPASRPSASLLTANPMPTAYWDFLAVFNAARLDQETDPEHALEQLRLLTVIEVPSVPMNLLERLYFEYGKLLVSLDRSDEALVAWNNAIEIVGGNSILLPRAIAAVYASQGDWAAADKATQQLADAIDSSEKQLARVTDAELARSERIAQGRQLAAARWQLDVLKSYLLAGQGDEVGAISLLRNVVDSDADIASKDRVDALIHLAGYYANQGVWDASAMALEKAVTLDPENTPLRKLASDAWSRSGNQLNSLRQLDLIESDSSLLNTISEMESRFIIQTQLQPHQQNFHLIRDAAAELKKPLQASLQSPDDLTEAEIKQLRESLHYVEAFELTIPPENVAAEVHLRSPELARQIDELAKQYPDEANLQALAAERLAQAKLDSEAMAALDRLSKLSDRGGVFEPLVRARTLSALGRDVEAAKLLMETARVNDERLASASTQVSVASILQDAAVFASRGRDNELAYQALTAIPDDQFSLQTLMVVAQLAGSLPADSKLLTLNGKTVSSDELYEYWFRELKQREGADGTYWRYLRANQLLEELSETSRGADQDDPRLSQARQLSNFILSLRPRWGDAIALQGRITAIDGDAGNAVTQLRRAIAAGSTNLQTRQLLWQQLIALGRIEEAEQEIQFAEMNSSGQSDRFSATLIDLALKQGDYTKSMDVAKEAAAKHPQDVNAQLVVAATGTTALANVRDAARQAELTKGVEDAIAAATKLAGDEDARVVAANLRLAITLNQDDKVDALIEQIESSDLPEPAQNKLLSQAYLAKQDLEQALQLLVRADELDPTADAQLRLAELYRQLDRPSDEISALRKALQRDQTNDRLRNLLAQKLVARSADGQPVNWQAIGDLLAGSGGGATSNQVMHAILLGSEAVRELRVDAGSKPARVRLDQAKTILQGLVKKQSGDWRTPTRYLASLLQQEPNILKDLSQPELTQIDTEIRALYQRLMDSVAAEASDVYQYASYLLNQKDADDDAKIRNLIKKLDALAGNSLQALEVAARFAERQGRRDQMPGIVDDWAGRSLSKFTPGKSDELNDQATVQALGVLAAAGSSLQRLGFVEESVPWFERAYREFPTQALGPYIVALGQVDKLEDAVRICAEHYAKYQDAQSATLLVEVLLNFKDSETQASLISANKDPLDDASKRFEDNAAFLEGLGTLKMAEGEYDQAAECFVNALKVNPESVRALNNLAMSYAEIPERASEGLGPINTALRLTNQNPELLDTKGVVLMASGRLAEAEATFAEAFAASREPRHLFHVILAQVVQEKESQAARNWRDLDLDKLDPTGLTASERATLKELKAKFESAS</sequence>
<dbReference type="PANTHER" id="PTHR12558">
    <property type="entry name" value="CELL DIVISION CYCLE 16,23,27"/>
    <property type="match status" value="1"/>
</dbReference>
<name>A0A5C6C7F3_9BACT</name>
<dbReference type="SUPFAM" id="SSF48452">
    <property type="entry name" value="TPR-like"/>
    <property type="match status" value="3"/>
</dbReference>
<dbReference type="GO" id="GO:0016567">
    <property type="term" value="P:protein ubiquitination"/>
    <property type="evidence" value="ECO:0007669"/>
    <property type="project" value="TreeGrafter"/>
</dbReference>
<accession>A0A5C6C7F3</accession>
<keyword evidence="3" id="KW-0472">Membrane</keyword>
<feature type="compositionally biased region" description="Polar residues" evidence="2">
    <location>
        <begin position="20"/>
        <end position="30"/>
    </location>
</feature>
<dbReference type="InterPro" id="IPR011990">
    <property type="entry name" value="TPR-like_helical_dom_sf"/>
</dbReference>
<dbReference type="EMBL" id="SJPU01000001">
    <property type="protein sequence ID" value="TWU19431.1"/>
    <property type="molecule type" value="Genomic_DNA"/>
</dbReference>
<gene>
    <name evidence="4" type="ORF">Poly21_16040</name>
</gene>
<feature type="repeat" description="TPR" evidence="1">
    <location>
        <begin position="1518"/>
        <end position="1551"/>
    </location>
</feature>
<proteinExistence type="predicted"/>
<feature type="transmembrane region" description="Helical" evidence="3">
    <location>
        <begin position="66"/>
        <end position="87"/>
    </location>
</feature>